<gene>
    <name evidence="1" type="ordered locus">Slin_0694</name>
</gene>
<dbReference type="Proteomes" id="UP000002028">
    <property type="component" value="Chromosome"/>
</dbReference>
<sequence length="122" mass="14318">MDELYSERREELLKLISRKISYKEKLVERQNNEFTEQLNKQITTVENEVNTLLSFVLCFDKVIELMTNEAERTSEELYKANRLNAILSQLLNAQTERAQVWSDTAFTLHDHILTSPKVCLPN</sequence>
<protein>
    <submittedName>
        <fullName evidence="1">Uncharacterized protein</fullName>
    </submittedName>
</protein>
<evidence type="ECO:0000313" key="1">
    <source>
        <dbReference type="EMBL" id="ADB36757.1"/>
    </source>
</evidence>
<name>D2QGZ1_SPILD</name>
<dbReference type="HOGENOM" id="CLU_2025279_0_0_10"/>
<dbReference type="AlphaFoldDB" id="D2QGZ1"/>
<keyword evidence="2" id="KW-1185">Reference proteome</keyword>
<dbReference type="EMBL" id="CP001769">
    <property type="protein sequence ID" value="ADB36757.1"/>
    <property type="molecule type" value="Genomic_DNA"/>
</dbReference>
<dbReference type="STRING" id="504472.Slin_0694"/>
<dbReference type="RefSeq" id="WP_012925309.1">
    <property type="nucleotide sequence ID" value="NC_013730.1"/>
</dbReference>
<proteinExistence type="predicted"/>
<reference evidence="1 2" key="1">
    <citation type="journal article" date="2010" name="Stand. Genomic Sci.">
        <title>Complete genome sequence of Spirosoma linguale type strain (1).</title>
        <authorList>
            <person name="Lail K."/>
            <person name="Sikorski J."/>
            <person name="Saunders E."/>
            <person name="Lapidus A."/>
            <person name="Glavina Del Rio T."/>
            <person name="Copeland A."/>
            <person name="Tice H."/>
            <person name="Cheng J.-F."/>
            <person name="Lucas S."/>
            <person name="Nolan M."/>
            <person name="Bruce D."/>
            <person name="Goodwin L."/>
            <person name="Pitluck S."/>
            <person name="Ivanova N."/>
            <person name="Mavromatis K."/>
            <person name="Ovchinnikova G."/>
            <person name="Pati A."/>
            <person name="Chen A."/>
            <person name="Palaniappan K."/>
            <person name="Land M."/>
            <person name="Hauser L."/>
            <person name="Chang Y.-J."/>
            <person name="Jeffries C.D."/>
            <person name="Chain P."/>
            <person name="Brettin T."/>
            <person name="Detter J.C."/>
            <person name="Schuetze A."/>
            <person name="Rohde M."/>
            <person name="Tindall B.J."/>
            <person name="Goeker M."/>
            <person name="Bristow J."/>
            <person name="Eisen J.A."/>
            <person name="Markowitz V."/>
            <person name="Hugenholtz P."/>
            <person name="Kyrpides N.C."/>
            <person name="Klenk H.-P."/>
            <person name="Chen F."/>
        </authorList>
    </citation>
    <scope>NUCLEOTIDE SEQUENCE [LARGE SCALE GENOMIC DNA]</scope>
    <source>
        <strain evidence="2">ATCC 33905 / DSM 74 / LMG 10896 / Claus 1</strain>
    </source>
</reference>
<evidence type="ECO:0000313" key="2">
    <source>
        <dbReference type="Proteomes" id="UP000002028"/>
    </source>
</evidence>
<accession>D2QGZ1</accession>
<dbReference type="KEGG" id="sli:Slin_0694"/>
<organism evidence="1 2">
    <name type="scientific">Spirosoma linguale (strain ATCC 33905 / DSM 74 / LMG 10896 / Claus 1)</name>
    <dbReference type="NCBI Taxonomy" id="504472"/>
    <lineage>
        <taxon>Bacteria</taxon>
        <taxon>Pseudomonadati</taxon>
        <taxon>Bacteroidota</taxon>
        <taxon>Cytophagia</taxon>
        <taxon>Cytophagales</taxon>
        <taxon>Cytophagaceae</taxon>
        <taxon>Spirosoma</taxon>
    </lineage>
</organism>